<gene>
    <name evidence="1" type="ORF">DC430_05525</name>
</gene>
<dbReference type="RefSeq" id="WP_116491926.1">
    <property type="nucleotide sequence ID" value="NZ_QDFR01000001.1"/>
</dbReference>
<dbReference type="AlphaFoldDB" id="A0AA92HB56"/>
<dbReference type="Proteomes" id="UP000244335">
    <property type="component" value="Unassembled WGS sequence"/>
</dbReference>
<comment type="caution">
    <text evidence="1">The sequence shown here is derived from an EMBL/GenBank/DDBJ whole genome shotgun (WGS) entry which is preliminary data.</text>
</comment>
<evidence type="ECO:0000313" key="2">
    <source>
        <dbReference type="Proteomes" id="UP000244335"/>
    </source>
</evidence>
<dbReference type="EMBL" id="QDFR01000001">
    <property type="protein sequence ID" value="PVE57184.1"/>
    <property type="molecule type" value="Genomic_DNA"/>
</dbReference>
<sequence>MTSKAEKLKQKRGRRKVINVAREPNGRISRSGRAHAPADSVALKARASRMGVTVEEARDPRAATYIGTLNMLGKRDGLSDDQYEGAVRFLELRQSYMMAIKAPDGERDRSERSTPSQTISEDYEKWCKAVIARYDGCRKTIQTAQNELRQNLWAALDFCVIKGERQHHMLGDLRVVCNVLARFFGV</sequence>
<reference evidence="1 2" key="1">
    <citation type="submission" date="2018-04" db="EMBL/GenBank/DDBJ databases">
        <authorList>
            <person name="Hagen T."/>
        </authorList>
    </citation>
    <scope>NUCLEOTIDE SEQUENCE [LARGE SCALE GENOMIC DNA]</scope>
    <source>
        <strain evidence="1 2">TPD7009</strain>
    </source>
</reference>
<evidence type="ECO:0000313" key="1">
    <source>
        <dbReference type="EMBL" id="PVE57184.1"/>
    </source>
</evidence>
<accession>A0AA92HB56</accession>
<organism evidence="1 2">
    <name type="scientific">Rhizobium rhizogenes</name>
    <name type="common">Agrobacterium rhizogenes</name>
    <dbReference type="NCBI Taxonomy" id="359"/>
    <lineage>
        <taxon>Bacteria</taxon>
        <taxon>Pseudomonadati</taxon>
        <taxon>Pseudomonadota</taxon>
        <taxon>Alphaproteobacteria</taxon>
        <taxon>Hyphomicrobiales</taxon>
        <taxon>Rhizobiaceae</taxon>
        <taxon>Rhizobium/Agrobacterium group</taxon>
        <taxon>Rhizobium</taxon>
    </lineage>
</organism>
<name>A0AA92HB56_RHIRH</name>
<protein>
    <submittedName>
        <fullName evidence="1">Uncharacterized protein</fullName>
    </submittedName>
</protein>
<proteinExistence type="predicted"/>